<dbReference type="Proteomes" id="UP001489719">
    <property type="component" value="Unassembled WGS sequence"/>
</dbReference>
<comment type="caution">
    <text evidence="1">The sequence shown here is derived from an EMBL/GenBank/DDBJ whole genome shotgun (WGS) entry which is preliminary data.</text>
</comment>
<evidence type="ECO:0000313" key="2">
    <source>
        <dbReference type="Proteomes" id="UP001489719"/>
    </source>
</evidence>
<gene>
    <name evidence="1" type="ORF">V1517DRAFT_27607</name>
</gene>
<keyword evidence="2" id="KW-1185">Reference proteome</keyword>
<sequence>MLTIDNNASGSAELTRSRLALQAVLAAQNPSASSHTRPSDGRVVPARQYTESSILSNASRFNFGVMNLPSVNVIGNRNIWYAHQSAAASCDLQQSVTGSSQTSSLFDFNSVAAQGGGDTADSNIWAAPSISSTVDNSPCSTSEEADEKTASPEYIASSHLTQQYGDIDLLRYEYAPNAGLGDYSAVAHAFYRQSSSPLSEPYMLNPMCDRRPVIDALNVATDLKPYEDYFVKLDASEFSELRYHLSQAHFASSIAPAVSYNSLSKVVRIRSHVRPPFLHAMENFMMSTILKTGNPVFLDTTPKTHEKRLEELEYCYQKMTHVYKGSRLSACSSLGVESEYSHSRRDITTLFLNGYYENLNQLCQDAFTLLLDYHVKTVIVTAVKEYAPNPVTWRDVRPAQLTQDLDMARTNSVTIDQAPEFADFCKDFDWKTYEESGLYTYNGEHLVGQLYMVIIIWKRLDNKGNYNCRTRLEFPVNRNDFLENGKFGLRFDDMASPVRLNGAKVGCAEVDFDMDECWRQMQRAIQMTALERYMRGVRLVDPCSAPATS</sequence>
<protein>
    <submittedName>
        <fullName evidence="1">Uncharacterized protein</fullName>
    </submittedName>
</protein>
<reference evidence="2" key="1">
    <citation type="journal article" date="2024" name="Front. Bioeng. Biotechnol.">
        <title>Genome-scale model development and genomic sequencing of the oleaginous clade Lipomyces.</title>
        <authorList>
            <person name="Czajka J.J."/>
            <person name="Han Y."/>
            <person name="Kim J."/>
            <person name="Mondo S.J."/>
            <person name="Hofstad B.A."/>
            <person name="Robles A."/>
            <person name="Haridas S."/>
            <person name="Riley R."/>
            <person name="LaButti K."/>
            <person name="Pangilinan J."/>
            <person name="Andreopoulos W."/>
            <person name="Lipzen A."/>
            <person name="Yan J."/>
            <person name="Wang M."/>
            <person name="Ng V."/>
            <person name="Grigoriev I.V."/>
            <person name="Spatafora J.W."/>
            <person name="Magnuson J.K."/>
            <person name="Baker S.E."/>
            <person name="Pomraning K.R."/>
        </authorList>
    </citation>
    <scope>NUCLEOTIDE SEQUENCE [LARGE SCALE GENOMIC DNA]</scope>
    <source>
        <strain evidence="2">CBS 10300</strain>
    </source>
</reference>
<accession>A0ACC3TGF7</accession>
<organism evidence="1 2">
    <name type="scientific">Lipomyces orientalis</name>
    <dbReference type="NCBI Taxonomy" id="1233043"/>
    <lineage>
        <taxon>Eukaryota</taxon>
        <taxon>Fungi</taxon>
        <taxon>Dikarya</taxon>
        <taxon>Ascomycota</taxon>
        <taxon>Saccharomycotina</taxon>
        <taxon>Lipomycetes</taxon>
        <taxon>Lipomycetales</taxon>
        <taxon>Lipomycetaceae</taxon>
        <taxon>Lipomyces</taxon>
    </lineage>
</organism>
<proteinExistence type="predicted"/>
<evidence type="ECO:0000313" key="1">
    <source>
        <dbReference type="EMBL" id="KAK9319821.1"/>
    </source>
</evidence>
<dbReference type="EMBL" id="MU970160">
    <property type="protein sequence ID" value="KAK9319821.1"/>
    <property type="molecule type" value="Genomic_DNA"/>
</dbReference>
<name>A0ACC3TGF7_9ASCO</name>